<evidence type="ECO:0000313" key="3">
    <source>
        <dbReference type="Proteomes" id="UP000827549"/>
    </source>
</evidence>
<evidence type="ECO:0000256" key="1">
    <source>
        <dbReference type="SAM" id="MobiDB-lite"/>
    </source>
</evidence>
<name>A0AAF1BJH7_9TREE</name>
<accession>A0AAF1BJH7</accession>
<gene>
    <name evidence="2" type="ORF">LOC62_02G003388</name>
</gene>
<dbReference type="RefSeq" id="XP_062625907.1">
    <property type="nucleotide sequence ID" value="XM_062769923.1"/>
</dbReference>
<dbReference type="GeneID" id="87806632"/>
<reference evidence="2" key="1">
    <citation type="submission" date="2023-10" db="EMBL/GenBank/DDBJ databases">
        <authorList>
            <person name="Noh H."/>
        </authorList>
    </citation>
    <scope>NUCLEOTIDE SEQUENCE</scope>
    <source>
        <strain evidence="2">DUCC4014</strain>
    </source>
</reference>
<protein>
    <submittedName>
        <fullName evidence="2">Uncharacterized protein</fullName>
    </submittedName>
</protein>
<feature type="region of interest" description="Disordered" evidence="1">
    <location>
        <begin position="1"/>
        <end position="21"/>
    </location>
</feature>
<dbReference type="AlphaFoldDB" id="A0AAF1BJH7"/>
<proteinExistence type="predicted"/>
<dbReference type="EMBL" id="CP086715">
    <property type="protein sequence ID" value="WOO79875.1"/>
    <property type="molecule type" value="Genomic_DNA"/>
</dbReference>
<sequence length="208" mass="22184">MNKGKGKQRVARPRPIPKPRTLGAHIRAYPHLYNAHLVRGMLVSLRELVAIDRARTPPAPLPPPSASLALEIAVTRAVHLGYQAYLSSSAAEAHAPPPSARLSAAEFAEVLELTVRLAYERFEEAAPPGRGTGEGAVVERVEKTRPAPTQPPTLDVEIPQGAALLDDDGRALRYLADGSCAPTTSTTTVLADNDDTGAPFCSCFHDRG</sequence>
<evidence type="ECO:0000313" key="2">
    <source>
        <dbReference type="EMBL" id="WOO79875.1"/>
    </source>
</evidence>
<keyword evidence="3" id="KW-1185">Reference proteome</keyword>
<organism evidence="2 3">
    <name type="scientific">Vanrija pseudolonga</name>
    <dbReference type="NCBI Taxonomy" id="143232"/>
    <lineage>
        <taxon>Eukaryota</taxon>
        <taxon>Fungi</taxon>
        <taxon>Dikarya</taxon>
        <taxon>Basidiomycota</taxon>
        <taxon>Agaricomycotina</taxon>
        <taxon>Tremellomycetes</taxon>
        <taxon>Trichosporonales</taxon>
        <taxon>Trichosporonaceae</taxon>
        <taxon>Vanrija</taxon>
    </lineage>
</organism>
<feature type="compositionally biased region" description="Basic residues" evidence="1">
    <location>
        <begin position="1"/>
        <end position="17"/>
    </location>
</feature>
<dbReference type="Proteomes" id="UP000827549">
    <property type="component" value="Chromosome 2"/>
</dbReference>